<dbReference type="Proteomes" id="UP001219525">
    <property type="component" value="Unassembled WGS sequence"/>
</dbReference>
<feature type="region of interest" description="Disordered" evidence="1">
    <location>
        <begin position="1"/>
        <end position="52"/>
    </location>
</feature>
<dbReference type="EMBL" id="JARJCW010000047">
    <property type="protein sequence ID" value="KAJ7204372.1"/>
    <property type="molecule type" value="Genomic_DNA"/>
</dbReference>
<organism evidence="2 3">
    <name type="scientific">Mycena pura</name>
    <dbReference type="NCBI Taxonomy" id="153505"/>
    <lineage>
        <taxon>Eukaryota</taxon>
        <taxon>Fungi</taxon>
        <taxon>Dikarya</taxon>
        <taxon>Basidiomycota</taxon>
        <taxon>Agaricomycotina</taxon>
        <taxon>Agaricomycetes</taxon>
        <taxon>Agaricomycetidae</taxon>
        <taxon>Agaricales</taxon>
        <taxon>Marasmiineae</taxon>
        <taxon>Mycenaceae</taxon>
        <taxon>Mycena</taxon>
    </lineage>
</organism>
<evidence type="ECO:0000256" key="1">
    <source>
        <dbReference type="SAM" id="MobiDB-lite"/>
    </source>
</evidence>
<name>A0AAD6V6J1_9AGAR</name>
<reference evidence="2" key="1">
    <citation type="submission" date="2023-03" db="EMBL/GenBank/DDBJ databases">
        <title>Massive genome expansion in bonnet fungi (Mycena s.s.) driven by repeated elements and novel gene families across ecological guilds.</title>
        <authorList>
            <consortium name="Lawrence Berkeley National Laboratory"/>
            <person name="Harder C.B."/>
            <person name="Miyauchi S."/>
            <person name="Viragh M."/>
            <person name="Kuo A."/>
            <person name="Thoen E."/>
            <person name="Andreopoulos B."/>
            <person name="Lu D."/>
            <person name="Skrede I."/>
            <person name="Drula E."/>
            <person name="Henrissat B."/>
            <person name="Morin E."/>
            <person name="Kohler A."/>
            <person name="Barry K."/>
            <person name="LaButti K."/>
            <person name="Morin E."/>
            <person name="Salamov A."/>
            <person name="Lipzen A."/>
            <person name="Mereny Z."/>
            <person name="Hegedus B."/>
            <person name="Baldrian P."/>
            <person name="Stursova M."/>
            <person name="Weitz H."/>
            <person name="Taylor A."/>
            <person name="Grigoriev I.V."/>
            <person name="Nagy L.G."/>
            <person name="Martin F."/>
            <person name="Kauserud H."/>
        </authorList>
    </citation>
    <scope>NUCLEOTIDE SEQUENCE</scope>
    <source>
        <strain evidence="2">9144</strain>
    </source>
</reference>
<comment type="caution">
    <text evidence="2">The sequence shown here is derived from an EMBL/GenBank/DDBJ whole genome shotgun (WGS) entry which is preliminary data.</text>
</comment>
<dbReference type="AlphaFoldDB" id="A0AAD6V6J1"/>
<evidence type="ECO:0000313" key="3">
    <source>
        <dbReference type="Proteomes" id="UP001219525"/>
    </source>
</evidence>
<feature type="region of interest" description="Disordered" evidence="1">
    <location>
        <begin position="124"/>
        <end position="146"/>
    </location>
</feature>
<gene>
    <name evidence="2" type="ORF">GGX14DRAFT_398222</name>
</gene>
<keyword evidence="3" id="KW-1185">Reference proteome</keyword>
<feature type="compositionally biased region" description="Basic residues" evidence="1">
    <location>
        <begin position="1"/>
        <end position="13"/>
    </location>
</feature>
<proteinExistence type="predicted"/>
<sequence>MAPHKTSKKRAKTRNTTPQPRPAEPALQASDSGGLGLGGTELTQQSPQTTETLVDNAFVLPANSNDSDIDDLGENFSRLASSDIEHSSGGSGDDGDDCEGSSHTIHSITFYIIFFISPALRRARGDNPPSPVSTEGTAKPPRQSPPILARLIREDHLSSREVGQDEMHPFASQIIVSLWRNPTDSENHAFIPHVLNCIVNGGNGGSFQRGQQRSTQRFLRERLMEIPPEVAGVCAEAQVGLPEGGR</sequence>
<feature type="compositionally biased region" description="Polar residues" evidence="1">
    <location>
        <begin position="41"/>
        <end position="52"/>
    </location>
</feature>
<protein>
    <submittedName>
        <fullName evidence="2">Uncharacterized protein</fullName>
    </submittedName>
</protein>
<evidence type="ECO:0000313" key="2">
    <source>
        <dbReference type="EMBL" id="KAJ7204372.1"/>
    </source>
</evidence>
<accession>A0AAD6V6J1</accession>